<dbReference type="AlphaFoldDB" id="A0A7T7JBB4"/>
<dbReference type="InterPro" id="IPR015882">
    <property type="entry name" value="HEX_bac_N"/>
</dbReference>
<protein>
    <recommendedName>
        <fullName evidence="3">beta-N-acetylhexosaminidase</fullName>
        <ecNumber evidence="3">3.2.1.52</ecNumber>
    </recommendedName>
</protein>
<evidence type="ECO:0000256" key="1">
    <source>
        <dbReference type="ARBA" id="ARBA00001231"/>
    </source>
</evidence>
<feature type="domain" description="MGAT4 A/B/C C-terminal" evidence="9">
    <location>
        <begin position="539"/>
        <end position="656"/>
    </location>
</feature>
<dbReference type="Pfam" id="PF02838">
    <property type="entry name" value="Glyco_hydro_20b"/>
    <property type="match status" value="1"/>
</dbReference>
<keyword evidence="11" id="KW-1185">Reference proteome</keyword>
<dbReference type="GO" id="GO:0030203">
    <property type="term" value="P:glycosaminoglycan metabolic process"/>
    <property type="evidence" value="ECO:0007669"/>
    <property type="project" value="TreeGrafter"/>
</dbReference>
<dbReference type="GO" id="GO:0016020">
    <property type="term" value="C:membrane"/>
    <property type="evidence" value="ECO:0007669"/>
    <property type="project" value="TreeGrafter"/>
</dbReference>
<evidence type="ECO:0000313" key="11">
    <source>
        <dbReference type="Proteomes" id="UP000475117"/>
    </source>
</evidence>
<dbReference type="EMBL" id="CP066776">
    <property type="protein sequence ID" value="QQL44020.1"/>
    <property type="molecule type" value="Genomic_DNA"/>
</dbReference>
<dbReference type="Gene3D" id="3.20.20.80">
    <property type="entry name" value="Glycosidases"/>
    <property type="match status" value="1"/>
</dbReference>
<dbReference type="PRINTS" id="PR00738">
    <property type="entry name" value="GLHYDRLASE20"/>
</dbReference>
<dbReference type="Gene3D" id="3.30.379.10">
    <property type="entry name" value="Chitobiase/beta-hexosaminidase domain 2-like"/>
    <property type="match status" value="1"/>
</dbReference>
<sequence length="665" mass="73498">MLASTPPSIIPKPSTLTLAENASGFTLGADTTIVHSPELKAEAALLADYLKPATGFELKTVGSAAGEGGVIELAMDPSMSDNTGAYSLAAKDGKVTITGTTPAAVFYGIQSLRQILPVEILSDEKVDGVEWSVPAVEVKDEPRFGWRGMHLDVGRHMFEVDDIKKFIDLLALHKLSNFHWHLTEDQGWRVEIKKYPKLTEVGAWRKSTPPYGDRSASDGKRYGGFYTQEQIKEIVAYAAERHITIVPEIDMPGHMAAAIASYPEFGNTDVPNYAPEVCTSWGVHPYVLSPTEETFQFVDDVLGEICELFPSEYIHIGGDEAPKTQWQQSKIAQDVIKREGLKDEHELQSYFIRRVEKMLNKRGRRLIGWDEIREGGLSPSATVMSWRGVGPGIASAKEGNDVVMAPNSHTYFDHYQAPSAQELAKGVEFEAIGGYLPITKLYDFDPVLPGQLTEEENDHVLGVQAQLWTEYMKTWDKVEYMAFPRVAALSEIAWTQPSQKDFKDFAGRLETMMKRYEALGVNAYSDPIPLPPQSLPGTSVDTSLPSHGEYHAVQAHDGKPDTVFWSSRGPQVNDHLTVRFDEPSKGGNIRVFTGGDGKHAGDTLRNGVVEVTSDDSKWVEVAKFDNGMATGEVPAGTLAVRMRATGNQENWLIVKEVVIEEVRRD</sequence>
<dbReference type="InterPro" id="IPR015883">
    <property type="entry name" value="Glyco_hydro_20_cat"/>
</dbReference>
<evidence type="ECO:0000313" key="10">
    <source>
        <dbReference type="EMBL" id="QQL44020.1"/>
    </source>
</evidence>
<dbReference type="KEGG" id="soa:G3M56_008945"/>
<dbReference type="InterPro" id="IPR025705">
    <property type="entry name" value="Beta_hexosaminidase_sua/sub"/>
</dbReference>
<feature type="active site" description="Proton donor" evidence="6">
    <location>
        <position position="320"/>
    </location>
</feature>
<dbReference type="InterPro" id="IPR008979">
    <property type="entry name" value="Galactose-bd-like_sf"/>
</dbReference>
<dbReference type="PANTHER" id="PTHR22600:SF57">
    <property type="entry name" value="BETA-N-ACETYLHEXOSAMINIDASE"/>
    <property type="match status" value="1"/>
</dbReference>
<dbReference type="InterPro" id="IPR017853">
    <property type="entry name" value="GH"/>
</dbReference>
<keyword evidence="5" id="KW-0326">Glycosidase</keyword>
<organism evidence="10 11">
    <name type="scientific">Sulfuriroseicoccus oceanibius</name>
    <dbReference type="NCBI Taxonomy" id="2707525"/>
    <lineage>
        <taxon>Bacteria</taxon>
        <taxon>Pseudomonadati</taxon>
        <taxon>Verrucomicrobiota</taxon>
        <taxon>Verrucomicrobiia</taxon>
        <taxon>Verrucomicrobiales</taxon>
        <taxon>Verrucomicrobiaceae</taxon>
        <taxon>Sulfuriroseicoccus</taxon>
    </lineage>
</organism>
<keyword evidence="4" id="KW-0378">Hydrolase</keyword>
<gene>
    <name evidence="10" type="ORF">G3M56_008945</name>
</gene>
<dbReference type="Pfam" id="PF23524">
    <property type="entry name" value="MGAT4A_C"/>
    <property type="match status" value="1"/>
</dbReference>
<evidence type="ECO:0000256" key="5">
    <source>
        <dbReference type="ARBA" id="ARBA00023295"/>
    </source>
</evidence>
<dbReference type="GO" id="GO:0005975">
    <property type="term" value="P:carbohydrate metabolic process"/>
    <property type="evidence" value="ECO:0007669"/>
    <property type="project" value="InterPro"/>
</dbReference>
<comment type="catalytic activity">
    <reaction evidence="1">
        <text>Hydrolysis of terminal non-reducing N-acetyl-D-hexosamine residues in N-acetyl-beta-D-hexosaminides.</text>
        <dbReference type="EC" id="3.2.1.52"/>
    </reaction>
</comment>
<dbReference type="SUPFAM" id="SSF55545">
    <property type="entry name" value="beta-N-acetylhexosaminidase-like domain"/>
    <property type="match status" value="1"/>
</dbReference>
<dbReference type="SMR" id="A0A7T7JBB4"/>
<dbReference type="GO" id="GO:0004563">
    <property type="term" value="F:beta-N-acetylhexosaminidase activity"/>
    <property type="evidence" value="ECO:0007669"/>
    <property type="project" value="UniProtKB-EC"/>
</dbReference>
<dbReference type="EC" id="3.2.1.52" evidence="3"/>
<feature type="domain" description="Glycoside hydrolase family 20 catalytic" evidence="7">
    <location>
        <begin position="144"/>
        <end position="496"/>
    </location>
</feature>
<evidence type="ECO:0000259" key="9">
    <source>
        <dbReference type="Pfam" id="PF23524"/>
    </source>
</evidence>
<dbReference type="RefSeq" id="WP_235203338.1">
    <property type="nucleotide sequence ID" value="NZ_CP066776.1"/>
</dbReference>
<evidence type="ECO:0000256" key="2">
    <source>
        <dbReference type="ARBA" id="ARBA00006285"/>
    </source>
</evidence>
<evidence type="ECO:0000259" key="7">
    <source>
        <dbReference type="Pfam" id="PF00728"/>
    </source>
</evidence>
<dbReference type="Gene3D" id="2.60.120.260">
    <property type="entry name" value="Galactose-binding domain-like"/>
    <property type="match status" value="1"/>
</dbReference>
<accession>A0A7T7JBB4</accession>
<dbReference type="Pfam" id="PF00728">
    <property type="entry name" value="Glyco_hydro_20"/>
    <property type="match status" value="1"/>
</dbReference>
<dbReference type="Proteomes" id="UP000475117">
    <property type="component" value="Chromosome"/>
</dbReference>
<dbReference type="CDD" id="cd06563">
    <property type="entry name" value="GH20_chitobiase-like"/>
    <property type="match status" value="1"/>
</dbReference>
<evidence type="ECO:0000256" key="3">
    <source>
        <dbReference type="ARBA" id="ARBA00012663"/>
    </source>
</evidence>
<proteinExistence type="inferred from homology"/>
<reference evidence="10 11" key="1">
    <citation type="submission" date="2020-12" db="EMBL/GenBank/DDBJ databases">
        <title>Sulforoseuscoccus oceanibium gen. nov., sp. nov., a representative of the phylum Verrucomicrobia with special cytoplasmic membrane, and proposal of Sulforoseuscoccusaceae fam. nov.</title>
        <authorList>
            <person name="Xi F."/>
        </authorList>
    </citation>
    <scope>NUCLEOTIDE SEQUENCE [LARGE SCALE GENOMIC DNA]</scope>
    <source>
        <strain evidence="10 11">T37</strain>
    </source>
</reference>
<dbReference type="InterPro" id="IPR056576">
    <property type="entry name" value="MGAT4_A/B/C_C"/>
</dbReference>
<evidence type="ECO:0000256" key="4">
    <source>
        <dbReference type="ARBA" id="ARBA00022801"/>
    </source>
</evidence>
<name>A0A7T7JBB4_9BACT</name>
<evidence type="ECO:0000259" key="8">
    <source>
        <dbReference type="Pfam" id="PF02838"/>
    </source>
</evidence>
<dbReference type="PANTHER" id="PTHR22600">
    <property type="entry name" value="BETA-HEXOSAMINIDASE"/>
    <property type="match status" value="1"/>
</dbReference>
<feature type="domain" description="Beta-hexosaminidase bacterial type N-terminal" evidence="8">
    <location>
        <begin position="7"/>
        <end position="140"/>
    </location>
</feature>
<evidence type="ECO:0000256" key="6">
    <source>
        <dbReference type="PIRSR" id="PIRSR625705-1"/>
    </source>
</evidence>
<dbReference type="InterPro" id="IPR029018">
    <property type="entry name" value="Hex-like_dom2"/>
</dbReference>
<comment type="similarity">
    <text evidence="2">Belongs to the glycosyl hydrolase 20 family.</text>
</comment>
<dbReference type="SUPFAM" id="SSF49785">
    <property type="entry name" value="Galactose-binding domain-like"/>
    <property type="match status" value="1"/>
</dbReference>
<dbReference type="SUPFAM" id="SSF51445">
    <property type="entry name" value="(Trans)glycosidases"/>
    <property type="match status" value="1"/>
</dbReference>